<evidence type="ECO:0000313" key="2">
    <source>
        <dbReference type="Proteomes" id="UP000477285"/>
    </source>
</evidence>
<comment type="caution">
    <text evidence="1">The sequence shown here is derived from an EMBL/GenBank/DDBJ whole genome shotgun (WGS) entry which is preliminary data.</text>
</comment>
<dbReference type="RefSeq" id="WP_161233674.1">
    <property type="nucleotide sequence ID" value="NZ_AP031426.1"/>
</dbReference>
<organism evidence="1 2">
    <name type="scientific">Blautia wexlerae</name>
    <dbReference type="NCBI Taxonomy" id="418240"/>
    <lineage>
        <taxon>Bacteria</taxon>
        <taxon>Bacillati</taxon>
        <taxon>Bacillota</taxon>
        <taxon>Clostridia</taxon>
        <taxon>Lachnospirales</taxon>
        <taxon>Lachnospiraceae</taxon>
        <taxon>Blautia</taxon>
    </lineage>
</organism>
<dbReference type="AlphaFoldDB" id="A0A6L8T141"/>
<name>A0A6L8T141_9FIRM</name>
<gene>
    <name evidence="1" type="ORF">GT728_07935</name>
</gene>
<dbReference type="Proteomes" id="UP000477285">
    <property type="component" value="Unassembled WGS sequence"/>
</dbReference>
<sequence>MSIPFVDDSGNIRRQVSDIVFANSVGRVWNEPGKTKRWQIREALILRRITQGKTR</sequence>
<proteinExistence type="predicted"/>
<protein>
    <submittedName>
        <fullName evidence="1">Uncharacterized protein</fullName>
    </submittedName>
</protein>
<reference evidence="1 2" key="1">
    <citation type="journal article" date="2019" name="Nat. Med.">
        <title>A library of human gut bacterial isolates paired with longitudinal multiomics data enables mechanistic microbiome research.</title>
        <authorList>
            <person name="Poyet M."/>
            <person name="Groussin M."/>
            <person name="Gibbons S.M."/>
            <person name="Avila-Pacheco J."/>
            <person name="Jiang X."/>
            <person name="Kearney S.M."/>
            <person name="Perrotta A.R."/>
            <person name="Berdy B."/>
            <person name="Zhao S."/>
            <person name="Lieberman T.D."/>
            <person name="Swanson P.K."/>
            <person name="Smith M."/>
            <person name="Roesemann S."/>
            <person name="Alexander J.E."/>
            <person name="Rich S.A."/>
            <person name="Livny J."/>
            <person name="Vlamakis H."/>
            <person name="Clish C."/>
            <person name="Bullock K."/>
            <person name="Deik A."/>
            <person name="Scott J."/>
            <person name="Pierce K.A."/>
            <person name="Xavier R.J."/>
            <person name="Alm E.J."/>
        </authorList>
    </citation>
    <scope>NUCLEOTIDE SEQUENCE [LARGE SCALE GENOMIC DNA]</scope>
    <source>
        <strain evidence="1 2">BIOML-A1</strain>
    </source>
</reference>
<dbReference type="EMBL" id="WWVQ01000014">
    <property type="protein sequence ID" value="MZL33136.1"/>
    <property type="molecule type" value="Genomic_DNA"/>
</dbReference>
<evidence type="ECO:0000313" key="1">
    <source>
        <dbReference type="EMBL" id="MZL33136.1"/>
    </source>
</evidence>
<accession>A0A6L8T141</accession>